<keyword evidence="1" id="KW-1133">Transmembrane helix</keyword>
<dbReference type="Proteomes" id="UP000578000">
    <property type="component" value="Unassembled WGS sequence"/>
</dbReference>
<evidence type="ECO:0000256" key="1">
    <source>
        <dbReference type="SAM" id="Phobius"/>
    </source>
</evidence>
<organism evidence="3 4">
    <name type="scientific">Acetobacter lovaniensis</name>
    <dbReference type="NCBI Taxonomy" id="104100"/>
    <lineage>
        <taxon>Bacteria</taxon>
        <taxon>Pseudomonadati</taxon>
        <taxon>Pseudomonadota</taxon>
        <taxon>Alphaproteobacteria</taxon>
        <taxon>Acetobacterales</taxon>
        <taxon>Acetobacteraceae</taxon>
        <taxon>Acetobacter</taxon>
    </lineage>
</organism>
<dbReference type="AlphaFoldDB" id="A0A841QDY8"/>
<keyword evidence="4" id="KW-1185">Reference proteome</keyword>
<dbReference type="RefSeq" id="WP_166113988.1">
    <property type="nucleotide sequence ID" value="NZ_BAABDB010000004.1"/>
</dbReference>
<reference evidence="3 4" key="1">
    <citation type="submission" date="2020-08" db="EMBL/GenBank/DDBJ databases">
        <title>Genomic Encyclopedia of Type Strains, Phase IV (KMG-IV): sequencing the most valuable type-strain genomes for metagenomic binning, comparative biology and taxonomic classification.</title>
        <authorList>
            <person name="Goeker M."/>
        </authorList>
    </citation>
    <scope>NUCLEOTIDE SEQUENCE [LARGE SCALE GENOMIC DNA]</scope>
    <source>
        <strain evidence="3 4">DSM 4491</strain>
    </source>
</reference>
<evidence type="ECO:0000313" key="4">
    <source>
        <dbReference type="Proteomes" id="UP000578000"/>
    </source>
</evidence>
<dbReference type="InterPro" id="IPR012495">
    <property type="entry name" value="TadE-like_dom"/>
</dbReference>
<evidence type="ECO:0000259" key="2">
    <source>
        <dbReference type="Pfam" id="PF07811"/>
    </source>
</evidence>
<keyword evidence="1" id="KW-0812">Transmembrane</keyword>
<sequence>MLRNDRRGAAAVEFALVALFLIMVVVGTIEVGWQLETEAALRNGVDEAMRFASTGQSIVPNVKASPTCRAQAIVFLVMLRAPMLLKPENLQITSAANNATAVLPSGSGFGGAGGDTMIYTFVYTQPYLTFFGRWIMNSSSMIHTVSSLVKNEPFSGTISC</sequence>
<feature type="domain" description="TadE-like" evidence="2">
    <location>
        <begin position="8"/>
        <end position="50"/>
    </location>
</feature>
<protein>
    <submittedName>
        <fullName evidence="3">Flp pilus assembly protein TadG</fullName>
    </submittedName>
</protein>
<keyword evidence="1" id="KW-0472">Membrane</keyword>
<gene>
    <name evidence="3" type="ORF">HNR55_001332</name>
</gene>
<proteinExistence type="predicted"/>
<dbReference type="EMBL" id="JACHIE010000004">
    <property type="protein sequence ID" value="MBB6456751.1"/>
    <property type="molecule type" value="Genomic_DNA"/>
</dbReference>
<feature type="transmembrane region" description="Helical" evidence="1">
    <location>
        <begin position="12"/>
        <end position="33"/>
    </location>
</feature>
<accession>A0A841QDY8</accession>
<name>A0A841QDY8_9PROT</name>
<dbReference type="Pfam" id="PF07811">
    <property type="entry name" value="TadE"/>
    <property type="match status" value="1"/>
</dbReference>
<evidence type="ECO:0000313" key="3">
    <source>
        <dbReference type="EMBL" id="MBB6456751.1"/>
    </source>
</evidence>
<comment type="caution">
    <text evidence="3">The sequence shown here is derived from an EMBL/GenBank/DDBJ whole genome shotgun (WGS) entry which is preliminary data.</text>
</comment>